<evidence type="ECO:0000313" key="2">
    <source>
        <dbReference type="EMBL" id="TDD09002.1"/>
    </source>
</evidence>
<evidence type="ECO:0000256" key="1">
    <source>
        <dbReference type="SAM" id="MobiDB-lite"/>
    </source>
</evidence>
<organism evidence="2 3">
    <name type="scientific">Saccharopolyspora terrae</name>
    <dbReference type="NCBI Taxonomy" id="2530384"/>
    <lineage>
        <taxon>Bacteria</taxon>
        <taxon>Bacillati</taxon>
        <taxon>Actinomycetota</taxon>
        <taxon>Actinomycetes</taxon>
        <taxon>Pseudonocardiales</taxon>
        <taxon>Pseudonocardiaceae</taxon>
        <taxon>Saccharopolyspora</taxon>
    </lineage>
</organism>
<gene>
    <name evidence="2" type="ORF">E1181_05935</name>
</gene>
<keyword evidence="3" id="KW-1185">Reference proteome</keyword>
<evidence type="ECO:0008006" key="4">
    <source>
        <dbReference type="Google" id="ProtNLM"/>
    </source>
</evidence>
<feature type="region of interest" description="Disordered" evidence="1">
    <location>
        <begin position="193"/>
        <end position="238"/>
    </location>
</feature>
<dbReference type="OrthoDB" id="3628614at2"/>
<protein>
    <recommendedName>
        <fullName evidence="4">Guanylate cyclase domain-containing protein</fullName>
    </recommendedName>
</protein>
<proteinExistence type="predicted"/>
<dbReference type="RefSeq" id="WP_132672872.1">
    <property type="nucleotide sequence ID" value="NZ_SMKS01000005.1"/>
</dbReference>
<dbReference type="AlphaFoldDB" id="A0A4R4VSW1"/>
<feature type="region of interest" description="Disordered" evidence="1">
    <location>
        <begin position="251"/>
        <end position="275"/>
    </location>
</feature>
<accession>A0A4R4VSW1</accession>
<dbReference type="EMBL" id="SMKS01000005">
    <property type="protein sequence ID" value="TDD09002.1"/>
    <property type="molecule type" value="Genomic_DNA"/>
</dbReference>
<name>A0A4R4VSW1_9PSEU</name>
<evidence type="ECO:0000313" key="3">
    <source>
        <dbReference type="Proteomes" id="UP000295674"/>
    </source>
</evidence>
<reference evidence="2 3" key="1">
    <citation type="submission" date="2019-03" db="EMBL/GenBank/DDBJ databases">
        <title>Draft genome sequences of novel Actinobacteria.</title>
        <authorList>
            <person name="Sahin N."/>
            <person name="Ay H."/>
            <person name="Saygin H."/>
        </authorList>
    </citation>
    <scope>NUCLEOTIDE SEQUENCE [LARGE SCALE GENOMIC DNA]</scope>
    <source>
        <strain evidence="2 3">16K309</strain>
    </source>
</reference>
<comment type="caution">
    <text evidence="2">The sequence shown here is derived from an EMBL/GenBank/DDBJ whole genome shotgun (WGS) entry which is preliminary data.</text>
</comment>
<dbReference type="Proteomes" id="UP000295674">
    <property type="component" value="Unassembled WGS sequence"/>
</dbReference>
<sequence length="275" mass="30045">MPEHCALLTVDTIESGGTRPEHLGTIPHLVETIVAEASSEVGIADDVHRNGQFGGDGFLRAYPSQHLPALIDLVASIDALLIRHNLSAKPEIRLRIALHLGPLPAEFGLYRPNIDVCRLLAANEFQALVKRWRSSLPADRFTTALILSDDAHRAVFGGDYTRAITRHDFGPMNIKHKEFDQKAWVRIAGVNPAQLTEPPRETPPVSPESVDDTRSAAHSISNSGGNQGVQIAGDRNHVEQQPRQVHITNYTGENNYGISTGQISGPVNYNAPESR</sequence>